<protein>
    <submittedName>
        <fullName evidence="1">Uncharacterized protein</fullName>
    </submittedName>
</protein>
<name>A0A017T2X5_9BACT</name>
<evidence type="ECO:0000313" key="1">
    <source>
        <dbReference type="EMBL" id="EYF03563.1"/>
    </source>
</evidence>
<gene>
    <name evidence="1" type="ORF">CAP_5354</name>
</gene>
<comment type="caution">
    <text evidence="1">The sequence shown here is derived from an EMBL/GenBank/DDBJ whole genome shotgun (WGS) entry which is preliminary data.</text>
</comment>
<reference evidence="1 2" key="1">
    <citation type="submission" date="2013-05" db="EMBL/GenBank/DDBJ databases">
        <title>Genome assembly of Chondromyces apiculatus DSM 436.</title>
        <authorList>
            <person name="Sharma G."/>
            <person name="Khatri I."/>
            <person name="Kaur C."/>
            <person name="Mayilraj S."/>
            <person name="Subramanian S."/>
        </authorList>
    </citation>
    <scope>NUCLEOTIDE SEQUENCE [LARGE SCALE GENOMIC DNA]</scope>
    <source>
        <strain evidence="1 2">DSM 436</strain>
    </source>
</reference>
<dbReference type="AlphaFoldDB" id="A0A017T2X5"/>
<evidence type="ECO:0000313" key="2">
    <source>
        <dbReference type="Proteomes" id="UP000019678"/>
    </source>
</evidence>
<organism evidence="1 2">
    <name type="scientific">Chondromyces apiculatus DSM 436</name>
    <dbReference type="NCBI Taxonomy" id="1192034"/>
    <lineage>
        <taxon>Bacteria</taxon>
        <taxon>Pseudomonadati</taxon>
        <taxon>Myxococcota</taxon>
        <taxon>Polyangia</taxon>
        <taxon>Polyangiales</taxon>
        <taxon>Polyangiaceae</taxon>
        <taxon>Chondromyces</taxon>
    </lineage>
</organism>
<proteinExistence type="predicted"/>
<dbReference type="Proteomes" id="UP000019678">
    <property type="component" value="Unassembled WGS sequence"/>
</dbReference>
<dbReference type="EMBL" id="ASRX01000044">
    <property type="protein sequence ID" value="EYF03563.1"/>
    <property type="molecule type" value="Genomic_DNA"/>
</dbReference>
<keyword evidence="2" id="KW-1185">Reference proteome</keyword>
<sequence length="61" mass="6080">MAMGVARSTQGAEVEPVALAAKAAKAARAVAPVAPVALVVQGVGAARWVATEAPRVDPGWM</sequence>
<accession>A0A017T2X5</accession>